<dbReference type="NCBIfam" id="TIGR01085">
    <property type="entry name" value="murE"/>
    <property type="match status" value="1"/>
</dbReference>
<comment type="similarity">
    <text evidence="1">Belongs to the MurCDEF family. MurE subfamily.</text>
</comment>
<dbReference type="OrthoDB" id="9800958at2"/>
<gene>
    <name evidence="5" type="ORF">SOCE26_079280</name>
</gene>
<reference evidence="5 6" key="1">
    <citation type="submission" date="2015-09" db="EMBL/GenBank/DDBJ databases">
        <title>Sorangium comparison.</title>
        <authorList>
            <person name="Zaburannyi N."/>
            <person name="Bunk B."/>
            <person name="Overmann J."/>
            <person name="Mueller R."/>
        </authorList>
    </citation>
    <scope>NUCLEOTIDE SEQUENCE [LARGE SCALE GENOMIC DNA]</scope>
    <source>
        <strain evidence="5 6">So ce26</strain>
    </source>
</reference>
<evidence type="ECO:0000256" key="1">
    <source>
        <dbReference type="ARBA" id="ARBA00005898"/>
    </source>
</evidence>
<dbReference type="Gene3D" id="3.40.1190.10">
    <property type="entry name" value="Mur-like, catalytic domain"/>
    <property type="match status" value="1"/>
</dbReference>
<keyword evidence="2" id="KW-0573">Peptidoglycan synthesis</keyword>
<dbReference type="GO" id="GO:0071555">
    <property type="term" value="P:cell wall organization"/>
    <property type="evidence" value="ECO:0007669"/>
    <property type="project" value="UniProtKB-KW"/>
</dbReference>
<evidence type="ECO:0000259" key="3">
    <source>
        <dbReference type="Pfam" id="PF02875"/>
    </source>
</evidence>
<dbReference type="GO" id="GO:0005524">
    <property type="term" value="F:ATP binding"/>
    <property type="evidence" value="ECO:0007669"/>
    <property type="project" value="InterPro"/>
</dbReference>
<accession>A0A2L0F4E1</accession>
<dbReference type="GO" id="GO:0005737">
    <property type="term" value="C:cytoplasm"/>
    <property type="evidence" value="ECO:0007669"/>
    <property type="project" value="UniProtKB-SubCell"/>
</dbReference>
<keyword evidence="2" id="KW-0132">Cell division</keyword>
<keyword evidence="2" id="KW-0961">Cell wall biogenesis/degradation</keyword>
<feature type="domain" description="Mur ligase central" evidence="4">
    <location>
        <begin position="19"/>
        <end position="228"/>
    </location>
</feature>
<evidence type="ECO:0000259" key="4">
    <source>
        <dbReference type="Pfam" id="PF08245"/>
    </source>
</evidence>
<dbReference type="InterPro" id="IPR013221">
    <property type="entry name" value="Mur_ligase_cen"/>
</dbReference>
<evidence type="ECO:0008006" key="7">
    <source>
        <dbReference type="Google" id="ProtNLM"/>
    </source>
</evidence>
<name>A0A2L0F4E1_SORCE</name>
<dbReference type="SUPFAM" id="SSF53623">
    <property type="entry name" value="MurD-like peptide ligases, catalytic domain"/>
    <property type="match status" value="1"/>
</dbReference>
<evidence type="ECO:0000313" key="5">
    <source>
        <dbReference type="EMBL" id="AUX46422.1"/>
    </source>
</evidence>
<keyword evidence="2" id="KW-0131">Cell cycle</keyword>
<dbReference type="Pfam" id="PF08245">
    <property type="entry name" value="Mur_ligase_M"/>
    <property type="match status" value="1"/>
</dbReference>
<dbReference type="GO" id="GO:0008360">
    <property type="term" value="P:regulation of cell shape"/>
    <property type="evidence" value="ECO:0007669"/>
    <property type="project" value="UniProtKB-KW"/>
</dbReference>
<dbReference type="UniPathway" id="UPA00219"/>
<dbReference type="PANTHER" id="PTHR23135">
    <property type="entry name" value="MUR LIGASE FAMILY MEMBER"/>
    <property type="match status" value="1"/>
</dbReference>
<dbReference type="EMBL" id="CP012673">
    <property type="protein sequence ID" value="AUX46422.1"/>
    <property type="molecule type" value="Genomic_DNA"/>
</dbReference>
<dbReference type="GO" id="GO:0009252">
    <property type="term" value="P:peptidoglycan biosynthetic process"/>
    <property type="evidence" value="ECO:0007669"/>
    <property type="project" value="UniProtKB-UniPathway"/>
</dbReference>
<evidence type="ECO:0000313" key="6">
    <source>
        <dbReference type="Proteomes" id="UP000238348"/>
    </source>
</evidence>
<dbReference type="AlphaFoldDB" id="A0A2L0F4E1"/>
<dbReference type="InterPro" id="IPR036565">
    <property type="entry name" value="Mur-like_cat_sf"/>
</dbReference>
<dbReference type="SUPFAM" id="SSF53244">
    <property type="entry name" value="MurD-like peptide ligases, peptide-binding domain"/>
    <property type="match status" value="1"/>
</dbReference>
<dbReference type="InterPro" id="IPR004101">
    <property type="entry name" value="Mur_ligase_C"/>
</dbReference>
<dbReference type="Proteomes" id="UP000238348">
    <property type="component" value="Chromosome"/>
</dbReference>
<evidence type="ECO:0000256" key="2">
    <source>
        <dbReference type="RuleBase" id="RU004135"/>
    </source>
</evidence>
<sequence>MRPPPPSAPWASRLFTVGVTGTNGKTTTTTLVAAALARLGGPVARVTTLGSFLDDERLDVPFDHAGFVETMRRCLDRGGRRAAIELTSEALALGFARAWPCRVGVFTNLTRDHLDAHGSAEHYLASKAQLFVHLPEGGAAILNGCDPASSLLEEVVPGGVRVLRYGAPSRGEAHAPLDLRARRVDVGWDGTRVALEASARFGAAPPALSTRAIGDVFAEDALAAFAAAVASGVPPAEAAAAIAAAAPPPGRFEVVAERPRVVVDYAHTPDALARTLAAARRLAAGRRLTVVFGAGGDRDRDKRPLMGAAARAADRVVLTSDNPRGEDPAAIAAAIRAGLGDHGDVAVVLDRARAIEGAVTSAAEGEIVVIAGKGHEAEQVIAGERRRFSDREVARAAAGLQQRPR</sequence>
<dbReference type="Gene3D" id="3.90.190.20">
    <property type="entry name" value="Mur ligase, C-terminal domain"/>
    <property type="match status" value="1"/>
</dbReference>
<dbReference type="GO" id="GO:0051301">
    <property type="term" value="P:cell division"/>
    <property type="evidence" value="ECO:0007669"/>
    <property type="project" value="UniProtKB-KW"/>
</dbReference>
<dbReference type="GO" id="GO:0016881">
    <property type="term" value="F:acid-amino acid ligase activity"/>
    <property type="evidence" value="ECO:0007669"/>
    <property type="project" value="InterPro"/>
</dbReference>
<comment type="subcellular location">
    <subcellularLocation>
        <location evidence="2">Cytoplasm</location>
    </subcellularLocation>
</comment>
<dbReference type="InterPro" id="IPR005761">
    <property type="entry name" value="UDP-N-AcMur-Glu-dNH2Pim_ligase"/>
</dbReference>
<proteinExistence type="inferred from homology"/>
<comment type="pathway">
    <text evidence="2">Cell wall biogenesis; peptidoglycan biosynthesis.</text>
</comment>
<dbReference type="PANTHER" id="PTHR23135:SF4">
    <property type="entry name" value="UDP-N-ACETYLMURAMOYL-L-ALANYL-D-GLUTAMATE--2,6-DIAMINOPIMELATE LIGASE MURE HOMOLOG, CHLOROPLASTIC"/>
    <property type="match status" value="1"/>
</dbReference>
<protein>
    <recommendedName>
        <fullName evidence="7">UDP-N-acetylmuramoyl-L-alanyl-D-glutamate--2,6-diaminopimelate ligase</fullName>
    </recommendedName>
</protein>
<dbReference type="RefSeq" id="WP_104984608.1">
    <property type="nucleotide sequence ID" value="NZ_CP012673.1"/>
</dbReference>
<dbReference type="Pfam" id="PF02875">
    <property type="entry name" value="Mur_ligase_C"/>
    <property type="match status" value="1"/>
</dbReference>
<organism evidence="5 6">
    <name type="scientific">Sorangium cellulosum</name>
    <name type="common">Polyangium cellulosum</name>
    <dbReference type="NCBI Taxonomy" id="56"/>
    <lineage>
        <taxon>Bacteria</taxon>
        <taxon>Pseudomonadati</taxon>
        <taxon>Myxococcota</taxon>
        <taxon>Polyangia</taxon>
        <taxon>Polyangiales</taxon>
        <taxon>Polyangiaceae</taxon>
        <taxon>Sorangium</taxon>
    </lineage>
</organism>
<keyword evidence="2" id="KW-0133">Cell shape</keyword>
<dbReference type="InterPro" id="IPR036615">
    <property type="entry name" value="Mur_ligase_C_dom_sf"/>
</dbReference>
<feature type="domain" description="Mur ligase C-terminal" evidence="3">
    <location>
        <begin position="250"/>
        <end position="374"/>
    </location>
</feature>